<evidence type="ECO:0000313" key="3">
    <source>
        <dbReference type="Proteomes" id="UP000694871"/>
    </source>
</evidence>
<name>A0ABM1JY74_GEKJA</name>
<sequence>MGGITQGRRPPAETLLTLRKVAKFPEFLNKSSQITDTQPKPETFNIGLEQFQWEPFPLYRREVYAIDRRIPQNVEDPTTSIAEREINDDERSNTISPVPEQTPLVANEHTPKGSKTGRGKGHSSKDCGKKIKNSPSTRRQNSPRTFAPAAGQQQLGLRELWEKTSTQSQQKSTRESEKASNKDTLAQKRTTSLLPSQGSPAHSSVSGLQQKPACRNEDISMLDCCPMCQSHFTGTLSQLDRDSHLAKCLSESTEDVIW</sequence>
<feature type="region of interest" description="Disordered" evidence="1">
    <location>
        <begin position="75"/>
        <end position="209"/>
    </location>
</feature>
<dbReference type="Pfam" id="PF15750">
    <property type="entry name" value="UBZ_FAAP20"/>
    <property type="match status" value="1"/>
</dbReference>
<feature type="domain" description="UBZ2-type" evidence="2">
    <location>
        <begin position="222"/>
        <end position="258"/>
    </location>
</feature>
<feature type="compositionally biased region" description="Polar residues" evidence="1">
    <location>
        <begin position="133"/>
        <end position="144"/>
    </location>
</feature>
<dbReference type="Proteomes" id="UP000694871">
    <property type="component" value="Unplaced"/>
</dbReference>
<evidence type="ECO:0000256" key="1">
    <source>
        <dbReference type="SAM" id="MobiDB-lite"/>
    </source>
</evidence>
<evidence type="ECO:0000259" key="2">
    <source>
        <dbReference type="PROSITE" id="PS51906"/>
    </source>
</evidence>
<feature type="compositionally biased region" description="Basic and acidic residues" evidence="1">
    <location>
        <begin position="172"/>
        <end position="181"/>
    </location>
</feature>
<dbReference type="PANTHER" id="PTHR37862:SF1">
    <property type="entry name" value="FANCONI ANEMIA CORE COMPLEX-ASSOCIATED PROTEIN 20"/>
    <property type="match status" value="1"/>
</dbReference>
<reference evidence="4" key="1">
    <citation type="submission" date="2025-08" db="UniProtKB">
        <authorList>
            <consortium name="RefSeq"/>
        </authorList>
    </citation>
    <scope>IDENTIFICATION</scope>
</reference>
<proteinExistence type="predicted"/>
<evidence type="ECO:0000313" key="4">
    <source>
        <dbReference type="RefSeq" id="XP_015266411.1"/>
    </source>
</evidence>
<dbReference type="GeneID" id="107110187"/>
<feature type="compositionally biased region" description="Polar residues" evidence="1">
    <location>
        <begin position="182"/>
        <end position="209"/>
    </location>
</feature>
<accession>A0ABM1JY74</accession>
<feature type="compositionally biased region" description="Basic and acidic residues" evidence="1">
    <location>
        <begin position="82"/>
        <end position="92"/>
    </location>
</feature>
<gene>
    <name evidence="4" type="primary">FAAP20</name>
</gene>
<dbReference type="InterPro" id="IPR031490">
    <property type="entry name" value="UBZ2_FAAP20"/>
</dbReference>
<dbReference type="RefSeq" id="XP_015266411.1">
    <property type="nucleotide sequence ID" value="XM_015410925.1"/>
</dbReference>
<keyword evidence="3" id="KW-1185">Reference proteome</keyword>
<protein>
    <submittedName>
        <fullName evidence="4">Fanconi anemia core complex-associated protein 20</fullName>
    </submittedName>
</protein>
<dbReference type="PANTHER" id="PTHR37862">
    <property type="entry name" value="FANCONI ANEMIA CORE COMPLEX-ASSOCIATED PROTEIN 20"/>
    <property type="match status" value="1"/>
</dbReference>
<organism evidence="3 4">
    <name type="scientific">Gekko japonicus</name>
    <name type="common">Schlegel's Japanese gecko</name>
    <dbReference type="NCBI Taxonomy" id="146911"/>
    <lineage>
        <taxon>Eukaryota</taxon>
        <taxon>Metazoa</taxon>
        <taxon>Chordata</taxon>
        <taxon>Craniata</taxon>
        <taxon>Vertebrata</taxon>
        <taxon>Euteleostomi</taxon>
        <taxon>Lepidosauria</taxon>
        <taxon>Squamata</taxon>
        <taxon>Bifurcata</taxon>
        <taxon>Gekkota</taxon>
        <taxon>Gekkonidae</taxon>
        <taxon>Gekkoninae</taxon>
        <taxon>Gekko</taxon>
    </lineage>
</organism>
<dbReference type="PROSITE" id="PS51906">
    <property type="entry name" value="ZF_UBZ2"/>
    <property type="match status" value="1"/>
</dbReference>
<dbReference type="InterPro" id="IPR052689">
    <property type="entry name" value="FA_core_complex_assoc"/>
</dbReference>